<keyword evidence="3" id="KW-0808">Transferase</keyword>
<organism evidence="3 4">
    <name type="scientific">Pseudodesulfovibrio portus</name>
    <dbReference type="NCBI Taxonomy" id="231439"/>
    <lineage>
        <taxon>Bacteria</taxon>
        <taxon>Pseudomonadati</taxon>
        <taxon>Thermodesulfobacteriota</taxon>
        <taxon>Desulfovibrionia</taxon>
        <taxon>Desulfovibrionales</taxon>
        <taxon>Desulfovibrionaceae</taxon>
    </lineage>
</organism>
<dbReference type="InterPro" id="IPR050194">
    <property type="entry name" value="Glycosyltransferase_grp1"/>
</dbReference>
<keyword evidence="3" id="KW-0328">Glycosyltransferase</keyword>
<dbReference type="RefSeq" id="WP_264981258.1">
    <property type="nucleotide sequence ID" value="NZ_AP026708.1"/>
</dbReference>
<evidence type="ECO:0000259" key="1">
    <source>
        <dbReference type="Pfam" id="PF00534"/>
    </source>
</evidence>
<name>A0ABM8ASC9_9BACT</name>
<dbReference type="Gene3D" id="3.40.50.2000">
    <property type="entry name" value="Glycogen Phosphorylase B"/>
    <property type="match status" value="2"/>
</dbReference>
<evidence type="ECO:0000313" key="4">
    <source>
        <dbReference type="Proteomes" id="UP001061361"/>
    </source>
</evidence>
<dbReference type="EMBL" id="AP026708">
    <property type="protein sequence ID" value="BDQ34349.1"/>
    <property type="molecule type" value="Genomic_DNA"/>
</dbReference>
<keyword evidence="4" id="KW-1185">Reference proteome</keyword>
<gene>
    <name evidence="3" type="primary">mtfC</name>
    <name evidence="3" type="ORF">JCM14722_18910</name>
</gene>
<dbReference type="InterPro" id="IPR028098">
    <property type="entry name" value="Glyco_trans_4-like_N"/>
</dbReference>
<dbReference type="GO" id="GO:0016757">
    <property type="term" value="F:glycosyltransferase activity"/>
    <property type="evidence" value="ECO:0007669"/>
    <property type="project" value="UniProtKB-KW"/>
</dbReference>
<proteinExistence type="predicted"/>
<dbReference type="InterPro" id="IPR001296">
    <property type="entry name" value="Glyco_trans_1"/>
</dbReference>
<feature type="domain" description="Glycosyltransferase subfamily 4-like N-terminal" evidence="2">
    <location>
        <begin position="15"/>
        <end position="182"/>
    </location>
</feature>
<evidence type="ECO:0000259" key="2">
    <source>
        <dbReference type="Pfam" id="PF13439"/>
    </source>
</evidence>
<dbReference type="PANTHER" id="PTHR45947:SF3">
    <property type="entry name" value="SULFOQUINOVOSYL TRANSFERASE SQD2"/>
    <property type="match status" value="1"/>
</dbReference>
<dbReference type="Pfam" id="PF00534">
    <property type="entry name" value="Glycos_transf_1"/>
    <property type="match status" value="1"/>
</dbReference>
<protein>
    <submittedName>
        <fullName evidence="3">Mannosyltransferase</fullName>
    </submittedName>
</protein>
<dbReference type="Pfam" id="PF13439">
    <property type="entry name" value="Glyco_transf_4"/>
    <property type="match status" value="1"/>
</dbReference>
<dbReference type="Proteomes" id="UP001061361">
    <property type="component" value="Chromosome"/>
</dbReference>
<accession>A0ABM8ASC9</accession>
<dbReference type="SUPFAM" id="SSF53756">
    <property type="entry name" value="UDP-Glycosyltransferase/glycogen phosphorylase"/>
    <property type="match status" value="1"/>
</dbReference>
<evidence type="ECO:0000313" key="3">
    <source>
        <dbReference type="EMBL" id="BDQ34349.1"/>
    </source>
</evidence>
<feature type="domain" description="Glycosyl transferase family 1" evidence="1">
    <location>
        <begin position="192"/>
        <end position="349"/>
    </location>
</feature>
<dbReference type="PANTHER" id="PTHR45947">
    <property type="entry name" value="SULFOQUINOVOSYL TRANSFERASE SQD2"/>
    <property type="match status" value="1"/>
</dbReference>
<reference evidence="3" key="1">
    <citation type="submission" date="2022-08" db="EMBL/GenBank/DDBJ databases">
        <title>Genome Sequence of the sulphate-reducing bacterium, Pseudodesulfovibrio portus JCM14722.</title>
        <authorList>
            <person name="Kondo R."/>
            <person name="Kataoka T."/>
        </authorList>
    </citation>
    <scope>NUCLEOTIDE SEQUENCE</scope>
    <source>
        <strain evidence="3">JCM 14722</strain>
    </source>
</reference>
<sequence>MRLLHLAKYAPPERGGMETFVRDLTVEQARQGQVVTVLCHQSRPLRPSAAERLDGVEIIRCATLCAAAFAPLSPAFGLRLRSVIRRQRPDIIHIHLPNPAVMFLGLIPRDIPLVAHWHADVQGSSSPTVRALYPAYRLFEQRCLARADRIVATSPPYLESSPTLAPWRSRCAVVPLGLDTGRYPEEDTDRPPRPLVLGVGRLTFYKGFEFLVRAAALVPEADFVIAGHGPEQRALETEIRRLDLEGRVSLPGEIADAELRRLLQAASLFCLPSIDRGEAFGVTLLEAMRYGLPLVSTAIPGSGTGWVNRDRETGRVANPADAESLARAIRDVLADPDTAGRYGEGARKRLEDAFTIDRTARTLDGIYREITKG</sequence>